<dbReference type="InterPro" id="IPR050367">
    <property type="entry name" value="APC_superfamily"/>
</dbReference>
<dbReference type="NCBIfam" id="TIGR00908">
    <property type="entry name" value="2A0305"/>
    <property type="match status" value="1"/>
</dbReference>
<feature type="transmembrane region" description="Helical" evidence="5">
    <location>
        <begin position="415"/>
        <end position="436"/>
    </location>
</feature>
<evidence type="ECO:0000256" key="5">
    <source>
        <dbReference type="SAM" id="Phobius"/>
    </source>
</evidence>
<evidence type="ECO:0000313" key="7">
    <source>
        <dbReference type="EMBL" id="GAA4398449.1"/>
    </source>
</evidence>
<gene>
    <name evidence="7" type="primary">eat</name>
    <name evidence="7" type="ORF">GCM10023168_04530</name>
</gene>
<organism evidence="7 8">
    <name type="scientific">Fodinibacter luteus</name>
    <dbReference type="NCBI Taxonomy" id="552064"/>
    <lineage>
        <taxon>Bacteria</taxon>
        <taxon>Bacillati</taxon>
        <taxon>Actinomycetota</taxon>
        <taxon>Actinomycetes</taxon>
        <taxon>Micrococcales</taxon>
        <taxon>Intrasporangiaceae</taxon>
        <taxon>Fodinibacter (ex Wang et al. 2009)</taxon>
    </lineage>
</organism>
<feature type="transmembrane region" description="Helical" evidence="5">
    <location>
        <begin position="442"/>
        <end position="460"/>
    </location>
</feature>
<dbReference type="Pfam" id="PF00324">
    <property type="entry name" value="AA_permease"/>
    <property type="match status" value="1"/>
</dbReference>
<reference evidence="8" key="1">
    <citation type="journal article" date="2019" name="Int. J. Syst. Evol. Microbiol.">
        <title>The Global Catalogue of Microorganisms (GCM) 10K type strain sequencing project: providing services to taxonomists for standard genome sequencing and annotation.</title>
        <authorList>
            <consortium name="The Broad Institute Genomics Platform"/>
            <consortium name="The Broad Institute Genome Sequencing Center for Infectious Disease"/>
            <person name="Wu L."/>
            <person name="Ma J."/>
        </authorList>
    </citation>
    <scope>NUCLEOTIDE SEQUENCE [LARGE SCALE GENOMIC DNA]</scope>
    <source>
        <strain evidence="8">JCM 17809</strain>
    </source>
</reference>
<evidence type="ECO:0000256" key="1">
    <source>
        <dbReference type="ARBA" id="ARBA00004141"/>
    </source>
</evidence>
<evidence type="ECO:0000313" key="8">
    <source>
        <dbReference type="Proteomes" id="UP001500945"/>
    </source>
</evidence>
<keyword evidence="8" id="KW-1185">Reference proteome</keyword>
<feature type="transmembrane region" description="Helical" evidence="5">
    <location>
        <begin position="172"/>
        <end position="193"/>
    </location>
</feature>
<dbReference type="EMBL" id="BAABGM010000002">
    <property type="protein sequence ID" value="GAA4398449.1"/>
    <property type="molecule type" value="Genomic_DNA"/>
</dbReference>
<evidence type="ECO:0000259" key="6">
    <source>
        <dbReference type="Pfam" id="PF00324"/>
    </source>
</evidence>
<feature type="transmembrane region" description="Helical" evidence="5">
    <location>
        <begin position="257"/>
        <end position="279"/>
    </location>
</feature>
<feature type="transmembrane region" description="Helical" evidence="5">
    <location>
        <begin position="379"/>
        <end position="403"/>
    </location>
</feature>
<feature type="transmembrane region" description="Helical" evidence="5">
    <location>
        <begin position="310"/>
        <end position="330"/>
    </location>
</feature>
<dbReference type="PIRSF" id="PIRSF006060">
    <property type="entry name" value="AA_transporter"/>
    <property type="match status" value="1"/>
</dbReference>
<evidence type="ECO:0000256" key="3">
    <source>
        <dbReference type="ARBA" id="ARBA00022989"/>
    </source>
</evidence>
<feature type="transmembrane region" description="Helical" evidence="5">
    <location>
        <begin position="146"/>
        <end position="165"/>
    </location>
</feature>
<feature type="transmembrane region" description="Helical" evidence="5">
    <location>
        <begin position="68"/>
        <end position="89"/>
    </location>
</feature>
<feature type="transmembrane region" description="Helical" evidence="5">
    <location>
        <begin position="213"/>
        <end position="236"/>
    </location>
</feature>
<proteinExistence type="predicted"/>
<comment type="caution">
    <text evidence="7">The sequence shown here is derived from an EMBL/GenBank/DDBJ whole genome shotgun (WGS) entry which is preliminary data.</text>
</comment>
<accession>A0ABP8JZV3</accession>
<dbReference type="Gene3D" id="1.20.1740.10">
    <property type="entry name" value="Amino acid/polyamine transporter I"/>
    <property type="match status" value="1"/>
</dbReference>
<feature type="transmembrane region" description="Helical" evidence="5">
    <location>
        <begin position="355"/>
        <end position="373"/>
    </location>
</feature>
<comment type="subcellular location">
    <subcellularLocation>
        <location evidence="1">Membrane</location>
        <topology evidence="1">Multi-pass membrane protein</topology>
    </subcellularLocation>
</comment>
<dbReference type="PANTHER" id="PTHR42770">
    <property type="entry name" value="AMINO ACID TRANSPORTER-RELATED"/>
    <property type="match status" value="1"/>
</dbReference>
<evidence type="ECO:0000256" key="2">
    <source>
        <dbReference type="ARBA" id="ARBA00022692"/>
    </source>
</evidence>
<feature type="transmembrane region" description="Helical" evidence="5">
    <location>
        <begin position="34"/>
        <end position="56"/>
    </location>
</feature>
<dbReference type="PANTHER" id="PTHR42770:SF7">
    <property type="entry name" value="MEMBRANE PROTEIN"/>
    <property type="match status" value="1"/>
</dbReference>
<dbReference type="RefSeq" id="WP_345201814.1">
    <property type="nucleotide sequence ID" value="NZ_BAABGM010000002.1"/>
</dbReference>
<dbReference type="InterPro" id="IPR004841">
    <property type="entry name" value="AA-permease/SLC12A_dom"/>
</dbReference>
<keyword evidence="2 5" id="KW-0812">Transmembrane</keyword>
<evidence type="ECO:0000256" key="4">
    <source>
        <dbReference type="ARBA" id="ARBA00023136"/>
    </source>
</evidence>
<keyword evidence="3 5" id="KW-1133">Transmembrane helix</keyword>
<feature type="transmembrane region" description="Helical" evidence="5">
    <location>
        <begin position="110"/>
        <end position="134"/>
    </location>
</feature>
<keyword evidence="4 5" id="KW-0472">Membrane</keyword>
<name>A0ABP8JZV3_9MICO</name>
<dbReference type="InterPro" id="IPR004757">
    <property type="entry name" value="EtNH_permease"/>
</dbReference>
<dbReference type="Proteomes" id="UP001500945">
    <property type="component" value="Unassembled WGS sequence"/>
</dbReference>
<protein>
    <submittedName>
        <fullName evidence="7">Ethanolamine permease</fullName>
    </submittedName>
</protein>
<sequence>MSDKAPKRIHERGGIDAEIEGAEYFEKRQLEGGVAGWLLLAGLGVAYVISGDFAGWNFGLGEGGWGGLLLATAVMAIMYLFMVLGLAELSSTISTTGGGYAFARRAMGPWGGFLTGTAILIEYAIAPAAIANFIGAYVESLTGFDVGWVVFLVFYAVFVGLHLWGVGEALRLMFVITAIAVVALVVFVGAAIPKFDASNLTDIPATDAFGASAFLPFGLVGIWAALPYAIWFFLAVEGVPLAAEESKDPARDMPKGIIGAMLTLIVFAFVILLVAPGAAGAQYLMESGNPLVEALEAPEAWGGQNLVSQFINLVGLLGLIASFFSIIYAYSRQTFALSRAGYLPRFLSLTGKRKTPYVALIVPGIIGFVMAVLNQGDLLILVAVFGATISYIMMTLSHIILRYKEPELARPYRTPGGVVTTGIACALAVVALIAGFLVDTRVVTITAIVYAVAIAYFGLYSRHHIVASAPEEEFALIESSESELH</sequence>
<feature type="domain" description="Amino acid permease/ SLC12A" evidence="6">
    <location>
        <begin position="51"/>
        <end position="445"/>
    </location>
</feature>